<evidence type="ECO:0000313" key="1">
    <source>
        <dbReference type="EMBL" id="KAG8196231.1"/>
    </source>
</evidence>
<evidence type="ECO:0000313" key="2">
    <source>
        <dbReference type="Proteomes" id="UP000827092"/>
    </source>
</evidence>
<gene>
    <name evidence="1" type="ORF">JTE90_023790</name>
</gene>
<protein>
    <submittedName>
        <fullName evidence="1">Uncharacterized protein</fullName>
    </submittedName>
</protein>
<dbReference type="AlphaFoldDB" id="A0AAV6VKN1"/>
<dbReference type="EMBL" id="JAFNEN010000073">
    <property type="protein sequence ID" value="KAG8196231.1"/>
    <property type="molecule type" value="Genomic_DNA"/>
</dbReference>
<keyword evidence="2" id="KW-1185">Reference proteome</keyword>
<name>A0AAV6VKN1_9ARAC</name>
<dbReference type="Proteomes" id="UP000827092">
    <property type="component" value="Unassembled WGS sequence"/>
</dbReference>
<organism evidence="1 2">
    <name type="scientific">Oedothorax gibbosus</name>
    <dbReference type="NCBI Taxonomy" id="931172"/>
    <lineage>
        <taxon>Eukaryota</taxon>
        <taxon>Metazoa</taxon>
        <taxon>Ecdysozoa</taxon>
        <taxon>Arthropoda</taxon>
        <taxon>Chelicerata</taxon>
        <taxon>Arachnida</taxon>
        <taxon>Araneae</taxon>
        <taxon>Araneomorphae</taxon>
        <taxon>Entelegynae</taxon>
        <taxon>Araneoidea</taxon>
        <taxon>Linyphiidae</taxon>
        <taxon>Erigoninae</taxon>
        <taxon>Oedothorax</taxon>
    </lineage>
</organism>
<reference evidence="1 2" key="1">
    <citation type="journal article" date="2022" name="Nat. Ecol. Evol.">
        <title>A masculinizing supergene underlies an exaggerated male reproductive morph in a spider.</title>
        <authorList>
            <person name="Hendrickx F."/>
            <person name="De Corte Z."/>
            <person name="Sonet G."/>
            <person name="Van Belleghem S.M."/>
            <person name="Kostlbacher S."/>
            <person name="Vangestel C."/>
        </authorList>
    </citation>
    <scope>NUCLEOTIDE SEQUENCE [LARGE SCALE GENOMIC DNA]</scope>
    <source>
        <strain evidence="1">W744_W776</strain>
    </source>
</reference>
<accession>A0AAV6VKN1</accession>
<proteinExistence type="predicted"/>
<sequence>MQRRIFFQGHVVETYKATCGAKTTVVCKEFFFSFCNSNKKTNNECFFKRFNLTLKVAKCEKKRCNIELSEDEEEIRRPAFQSVFSRRGSFCHFSVICSQKNCGVRE</sequence>
<comment type="caution">
    <text evidence="1">The sequence shown here is derived from an EMBL/GenBank/DDBJ whole genome shotgun (WGS) entry which is preliminary data.</text>
</comment>